<reference evidence="3 4" key="1">
    <citation type="submission" date="2017-10" db="EMBL/GenBank/DDBJ databases">
        <title>Draft genome sequence of cellulolytic Actinomyces sp CtC72 isolated from cattle rumen fluid.</title>
        <authorList>
            <person name="Joshi A.J."/>
            <person name="Vasudevan G."/>
            <person name="Lanjekar V.B."/>
            <person name="Hivarkar S."/>
            <person name="Engineer A."/>
            <person name="Pore S.D."/>
            <person name="Dhakephalkar P.K."/>
            <person name="Dagar S."/>
        </authorList>
    </citation>
    <scope>NUCLEOTIDE SEQUENCE [LARGE SCALE GENOMIC DNA]</scope>
    <source>
        <strain evidence="4">CtC72</strain>
    </source>
</reference>
<evidence type="ECO:0000259" key="2">
    <source>
        <dbReference type="Pfam" id="PF20211"/>
    </source>
</evidence>
<keyword evidence="4" id="KW-1185">Reference proteome</keyword>
<dbReference type="EMBL" id="MTPX02000099">
    <property type="protein sequence ID" value="PHP51279.1"/>
    <property type="molecule type" value="Genomic_DNA"/>
</dbReference>
<dbReference type="RefSeq" id="WP_338063955.1">
    <property type="nucleotide sequence ID" value="NZ_MTPX02000099.1"/>
</dbReference>
<dbReference type="Proteomes" id="UP000194577">
    <property type="component" value="Unassembled WGS sequence"/>
</dbReference>
<dbReference type="Pfam" id="PF20211">
    <property type="entry name" value="DUF6571"/>
    <property type="match status" value="1"/>
</dbReference>
<sequence length="201" mass="21024">RAVVVVVVLVLVVVGVAGGVWWRVWVEDPLETQLAELADDPAAALDYLAPTTSTDTTGTGTSDDGSSSGDDGGWVPPDEAQARWDQLTGRRWGTKGITALTQALAAASSLRTDTGEDGQRATWVTAQGIILLANHTNHLTGQAKANTGVILGNCPTELIALAQRIPITTTGPDNYYEAFPITTAGTDEQALTTATATYCTK</sequence>
<dbReference type="InterPro" id="IPR046701">
    <property type="entry name" value="DUF6571"/>
</dbReference>
<feature type="domain" description="DUF6571" evidence="2">
    <location>
        <begin position="28"/>
        <end position="164"/>
    </location>
</feature>
<proteinExistence type="predicted"/>
<gene>
    <name evidence="3" type="ORF">BW737_015405</name>
</gene>
<comment type="caution">
    <text evidence="3">The sequence shown here is derived from an EMBL/GenBank/DDBJ whole genome shotgun (WGS) entry which is preliminary data.</text>
</comment>
<name>A0ABX4M844_9ACTO</name>
<feature type="compositionally biased region" description="Low complexity" evidence="1">
    <location>
        <begin position="50"/>
        <end position="69"/>
    </location>
</feature>
<feature type="non-terminal residue" evidence="3">
    <location>
        <position position="1"/>
    </location>
</feature>
<evidence type="ECO:0000313" key="3">
    <source>
        <dbReference type="EMBL" id="PHP51279.1"/>
    </source>
</evidence>
<accession>A0ABX4M844</accession>
<organism evidence="3 4">
    <name type="scientific">Actinomyces ruminis</name>
    <dbReference type="NCBI Taxonomy" id="1937003"/>
    <lineage>
        <taxon>Bacteria</taxon>
        <taxon>Bacillati</taxon>
        <taxon>Actinomycetota</taxon>
        <taxon>Actinomycetes</taxon>
        <taxon>Actinomycetales</taxon>
        <taxon>Actinomycetaceae</taxon>
        <taxon>Actinomyces</taxon>
    </lineage>
</organism>
<evidence type="ECO:0000313" key="4">
    <source>
        <dbReference type="Proteomes" id="UP000194577"/>
    </source>
</evidence>
<protein>
    <recommendedName>
        <fullName evidence="2">DUF6571 domain-containing protein</fullName>
    </recommendedName>
</protein>
<evidence type="ECO:0000256" key="1">
    <source>
        <dbReference type="SAM" id="MobiDB-lite"/>
    </source>
</evidence>
<feature type="region of interest" description="Disordered" evidence="1">
    <location>
        <begin position="50"/>
        <end position="79"/>
    </location>
</feature>